<keyword evidence="4" id="KW-1185">Reference proteome</keyword>
<dbReference type="STRING" id="1167006.UWK_00276"/>
<evidence type="ECO:0000256" key="1">
    <source>
        <dbReference type="SAM" id="SignalP"/>
    </source>
</evidence>
<evidence type="ECO:0000313" key="3">
    <source>
        <dbReference type="EMBL" id="AGF76861.1"/>
    </source>
</evidence>
<dbReference type="PANTHER" id="PTHR36156">
    <property type="entry name" value="SLR2101 PROTEIN"/>
    <property type="match status" value="1"/>
</dbReference>
<dbReference type="CDD" id="cd02236">
    <property type="entry name" value="cupin_CV2614-like"/>
    <property type="match status" value="1"/>
</dbReference>
<dbReference type="OrthoDB" id="287220at2"/>
<dbReference type="Proteomes" id="UP000011721">
    <property type="component" value="Chromosome"/>
</dbReference>
<gene>
    <name evidence="3" type="ordered locus">UWK_00276</name>
</gene>
<feature type="signal peptide" evidence="1">
    <location>
        <begin position="1"/>
        <end position="20"/>
    </location>
</feature>
<protein>
    <submittedName>
        <fullName evidence="3">Cupin domain-containing protein</fullName>
    </submittedName>
</protein>
<dbReference type="PROSITE" id="PS51257">
    <property type="entry name" value="PROKAR_LIPOPROTEIN"/>
    <property type="match status" value="1"/>
</dbReference>
<dbReference type="KEGG" id="dsf:UWK_00276"/>
<evidence type="ECO:0000259" key="2">
    <source>
        <dbReference type="Pfam" id="PF07883"/>
    </source>
</evidence>
<dbReference type="InterPro" id="IPR047142">
    <property type="entry name" value="OryJ/VirC-like"/>
</dbReference>
<accession>M1PK25</accession>
<reference evidence="4" key="1">
    <citation type="journal article" date="2013" name="Stand. Genomic Sci.">
        <title>Complete genome sequence of Desulfocapsa sulfexigens, a marine deltaproteobacterium specialized in disproportionating inorganic sulfur compounds.</title>
        <authorList>
            <person name="Finster K.W."/>
            <person name="Kjeldsen K.U."/>
            <person name="Kube M."/>
            <person name="Reinhardt R."/>
            <person name="Mussmann M."/>
            <person name="Amann R."/>
            <person name="Schreiber L."/>
        </authorList>
    </citation>
    <scope>NUCLEOTIDE SEQUENCE [LARGE SCALE GENOMIC DNA]</scope>
    <source>
        <strain evidence="4">DSM 10523 / SB164P1</strain>
    </source>
</reference>
<dbReference type="SUPFAM" id="SSF51182">
    <property type="entry name" value="RmlC-like cupins"/>
    <property type="match status" value="1"/>
</dbReference>
<dbReference type="eggNOG" id="COG1917">
    <property type="taxonomic scope" value="Bacteria"/>
</dbReference>
<dbReference type="InterPro" id="IPR011051">
    <property type="entry name" value="RmlC_Cupin_sf"/>
</dbReference>
<name>M1PK25_DESSD</name>
<dbReference type="PATRIC" id="fig|1167006.5.peg.314"/>
<dbReference type="Pfam" id="PF07883">
    <property type="entry name" value="Cupin_2"/>
    <property type="match status" value="1"/>
</dbReference>
<dbReference type="RefSeq" id="WP_015402560.1">
    <property type="nucleotide sequence ID" value="NC_020304.1"/>
</dbReference>
<organism evidence="3 4">
    <name type="scientific">Desulfocapsa sulfexigens (strain DSM 10523 / SB164P1)</name>
    <dbReference type="NCBI Taxonomy" id="1167006"/>
    <lineage>
        <taxon>Bacteria</taxon>
        <taxon>Pseudomonadati</taxon>
        <taxon>Thermodesulfobacteriota</taxon>
        <taxon>Desulfobulbia</taxon>
        <taxon>Desulfobulbales</taxon>
        <taxon>Desulfocapsaceae</taxon>
        <taxon>Desulfocapsa</taxon>
    </lineage>
</organism>
<dbReference type="InterPro" id="IPR013096">
    <property type="entry name" value="Cupin_2"/>
</dbReference>
<dbReference type="Gene3D" id="2.60.120.10">
    <property type="entry name" value="Jelly Rolls"/>
    <property type="match status" value="1"/>
</dbReference>
<dbReference type="InterPro" id="IPR014710">
    <property type="entry name" value="RmlC-like_jellyroll"/>
</dbReference>
<dbReference type="EMBL" id="CP003985">
    <property type="protein sequence ID" value="AGF76861.1"/>
    <property type="molecule type" value="Genomic_DNA"/>
</dbReference>
<dbReference type="AlphaFoldDB" id="M1PK25"/>
<proteinExistence type="predicted"/>
<dbReference type="PANTHER" id="PTHR36156:SF2">
    <property type="entry name" value="CUPIN TYPE-2 DOMAIN-CONTAINING PROTEIN"/>
    <property type="match status" value="1"/>
</dbReference>
<feature type="domain" description="Cupin type-2" evidence="2">
    <location>
        <begin position="59"/>
        <end position="126"/>
    </location>
</feature>
<dbReference type="HOGENOM" id="CLU_136176_1_0_7"/>
<evidence type="ECO:0000313" key="4">
    <source>
        <dbReference type="Proteomes" id="UP000011721"/>
    </source>
</evidence>
<keyword evidence="1" id="KW-0732">Signal</keyword>
<sequence length="138" mass="14960">MKKLFLGICLTVLLSSYGCAPHVNTLSVDVLAKTTSSWNGGTLPVYSKGQPEVTILKIIIPPKMTLPLHQHPVINAGVLLKGELTVVTTDNKTIQLEAGDPIVEVVNTWHYGKNEGNEAAEIIVFYAGIQNKPITIKK</sequence>
<feature type="chain" id="PRO_5004016477" evidence="1">
    <location>
        <begin position="21"/>
        <end position="138"/>
    </location>
</feature>